<proteinExistence type="predicted"/>
<sequence>MNTFMAKQFDRSAQSPDTSNSSANTPKASSTNESESSGGFKSFWRTTDKSSQPQNLTFVQQDPSSKKKPSRISRLLRQGRTTSSQDDGDIAGTTGAHKRRQQVYQAQKRHRNRKADYVHTLEEEVARLQHLDALINNEKNTLAHQNIAMRELLASRSLDFHLDTMDLSGSSQTSGDLSQLGGAAIDIRFDPDMDHERTFIDFEEFDKMWGTSDDTTSSEELDVKRPARSSPVAGDSWAALDFILALEWPCREHIHHHAINPDTKVPEACAIADLHGHALTATAAVYQSSLQPSEAAHGGGHSHSPAQPGLHPDHSDKWQLPHSEIDKLVELSQLLELDDESLTPAQAYMAVRGNVPDERWLRPTLESLKKPLGSLVQCHGFGACMDAPMFWQHFDSAMETLKFTRPELEVHTAGS</sequence>
<dbReference type="PANTHER" id="PTHR40621">
    <property type="entry name" value="TRANSCRIPTION FACTOR KAPC-RELATED"/>
    <property type="match status" value="1"/>
</dbReference>
<feature type="compositionally biased region" description="Polar residues" evidence="3">
    <location>
        <begin position="49"/>
        <end position="62"/>
    </location>
</feature>
<dbReference type="InterPro" id="IPR050936">
    <property type="entry name" value="AP-1-like"/>
</dbReference>
<evidence type="ECO:0008006" key="6">
    <source>
        <dbReference type="Google" id="ProtNLM"/>
    </source>
</evidence>
<dbReference type="CDD" id="cd14688">
    <property type="entry name" value="bZIP_YAP"/>
    <property type="match status" value="1"/>
</dbReference>
<evidence type="ECO:0000313" key="4">
    <source>
        <dbReference type="EMBL" id="KAK3049821.1"/>
    </source>
</evidence>
<feature type="region of interest" description="Disordered" evidence="3">
    <location>
        <begin position="1"/>
        <end position="100"/>
    </location>
</feature>
<evidence type="ECO:0000256" key="2">
    <source>
        <dbReference type="ARBA" id="ARBA00023242"/>
    </source>
</evidence>
<evidence type="ECO:0000256" key="1">
    <source>
        <dbReference type="ARBA" id="ARBA00004123"/>
    </source>
</evidence>
<dbReference type="EMBL" id="JAWDJX010000037">
    <property type="protein sequence ID" value="KAK3049821.1"/>
    <property type="molecule type" value="Genomic_DNA"/>
</dbReference>
<dbReference type="InterPro" id="IPR046347">
    <property type="entry name" value="bZIP_sf"/>
</dbReference>
<dbReference type="GO" id="GO:0001228">
    <property type="term" value="F:DNA-binding transcription activator activity, RNA polymerase II-specific"/>
    <property type="evidence" value="ECO:0007669"/>
    <property type="project" value="TreeGrafter"/>
</dbReference>
<keyword evidence="5" id="KW-1185">Reference proteome</keyword>
<gene>
    <name evidence="4" type="ORF">LTR09_008997</name>
</gene>
<evidence type="ECO:0000256" key="3">
    <source>
        <dbReference type="SAM" id="MobiDB-lite"/>
    </source>
</evidence>
<dbReference type="GO" id="GO:0090575">
    <property type="term" value="C:RNA polymerase II transcription regulator complex"/>
    <property type="evidence" value="ECO:0007669"/>
    <property type="project" value="TreeGrafter"/>
</dbReference>
<accession>A0AAJ0DGF1</accession>
<feature type="region of interest" description="Disordered" evidence="3">
    <location>
        <begin position="291"/>
        <end position="318"/>
    </location>
</feature>
<dbReference type="AlphaFoldDB" id="A0AAJ0DGF1"/>
<evidence type="ECO:0000313" key="5">
    <source>
        <dbReference type="Proteomes" id="UP001271007"/>
    </source>
</evidence>
<dbReference type="SUPFAM" id="SSF57959">
    <property type="entry name" value="Leucine zipper domain"/>
    <property type="match status" value="1"/>
</dbReference>
<keyword evidence="2" id="KW-0539">Nucleus</keyword>
<organism evidence="4 5">
    <name type="scientific">Extremus antarcticus</name>
    <dbReference type="NCBI Taxonomy" id="702011"/>
    <lineage>
        <taxon>Eukaryota</taxon>
        <taxon>Fungi</taxon>
        <taxon>Dikarya</taxon>
        <taxon>Ascomycota</taxon>
        <taxon>Pezizomycotina</taxon>
        <taxon>Dothideomycetes</taxon>
        <taxon>Dothideomycetidae</taxon>
        <taxon>Mycosphaerellales</taxon>
        <taxon>Extremaceae</taxon>
        <taxon>Extremus</taxon>
    </lineage>
</organism>
<dbReference type="PANTHER" id="PTHR40621:SF6">
    <property type="entry name" value="AP-1-LIKE TRANSCRIPTION FACTOR YAP1-RELATED"/>
    <property type="match status" value="1"/>
</dbReference>
<comment type="caution">
    <text evidence="4">The sequence shown here is derived from an EMBL/GenBank/DDBJ whole genome shotgun (WGS) entry which is preliminary data.</text>
</comment>
<comment type="subcellular location">
    <subcellularLocation>
        <location evidence="1">Nucleus</location>
    </subcellularLocation>
</comment>
<dbReference type="Gene3D" id="1.20.5.170">
    <property type="match status" value="1"/>
</dbReference>
<protein>
    <recommendedName>
        <fullName evidence="6">BZIP domain-containing protein</fullName>
    </recommendedName>
</protein>
<dbReference type="GO" id="GO:0000976">
    <property type="term" value="F:transcription cis-regulatory region binding"/>
    <property type="evidence" value="ECO:0007669"/>
    <property type="project" value="InterPro"/>
</dbReference>
<dbReference type="Proteomes" id="UP001271007">
    <property type="component" value="Unassembled WGS sequence"/>
</dbReference>
<feature type="compositionally biased region" description="Polar residues" evidence="3">
    <location>
        <begin position="1"/>
        <end position="39"/>
    </location>
</feature>
<reference evidence="4" key="1">
    <citation type="submission" date="2023-04" db="EMBL/GenBank/DDBJ databases">
        <title>Black Yeasts Isolated from many extreme environments.</title>
        <authorList>
            <person name="Coleine C."/>
            <person name="Stajich J.E."/>
            <person name="Selbmann L."/>
        </authorList>
    </citation>
    <scope>NUCLEOTIDE SEQUENCE</scope>
    <source>
        <strain evidence="4">CCFEE 5312</strain>
    </source>
</reference>
<name>A0AAJ0DGF1_9PEZI</name>